<dbReference type="Proteomes" id="UP001158598">
    <property type="component" value="Chromosome"/>
</dbReference>
<dbReference type="Pfam" id="PF09723">
    <property type="entry name" value="Zn_ribbon_8"/>
    <property type="match status" value="1"/>
</dbReference>
<evidence type="ECO:0000313" key="4">
    <source>
        <dbReference type="Proteomes" id="UP001158598"/>
    </source>
</evidence>
<accession>A0AA35USU9</accession>
<feature type="compositionally biased region" description="Polar residues" evidence="1">
    <location>
        <begin position="94"/>
        <end position="105"/>
    </location>
</feature>
<reference evidence="3" key="1">
    <citation type="submission" date="2023-03" db="EMBL/GenBank/DDBJ databases">
        <authorList>
            <person name="Pearce D."/>
        </authorList>
    </citation>
    <scope>NUCLEOTIDE SEQUENCE</scope>
    <source>
        <strain evidence="3">Mc</strain>
    </source>
</reference>
<evidence type="ECO:0000313" key="3">
    <source>
        <dbReference type="EMBL" id="CAI8870169.1"/>
    </source>
</evidence>
<dbReference type="AlphaFoldDB" id="A0AA35USU9"/>
<dbReference type="NCBIfam" id="TIGR02605">
    <property type="entry name" value="CxxC_CxxC_SSSS"/>
    <property type="match status" value="1"/>
</dbReference>
<name>A0AA35USU9_METCP</name>
<evidence type="ECO:0000256" key="1">
    <source>
        <dbReference type="SAM" id="MobiDB-lite"/>
    </source>
</evidence>
<evidence type="ECO:0000259" key="2">
    <source>
        <dbReference type="SMART" id="SM00834"/>
    </source>
</evidence>
<proteinExistence type="predicted"/>
<dbReference type="PANTHER" id="PTHR34404:SF2">
    <property type="entry name" value="CONSERVED SERINE RICH PROTEIN"/>
    <property type="match status" value="1"/>
</dbReference>
<sequence length="105" mass="11493">MRLWFFNKLRSFPMPIYEYQCRSCGHSLEAMQKISDAPLTDCPACGRPELAKQVSAAGFRLKGGGWYETDFKGSKDKKKNLAGDATPKAESKQADSTASSGKPVA</sequence>
<feature type="region of interest" description="Disordered" evidence="1">
    <location>
        <begin position="68"/>
        <end position="105"/>
    </location>
</feature>
<feature type="domain" description="Putative regulatory protein FmdB zinc ribbon" evidence="2">
    <location>
        <begin position="14"/>
        <end position="55"/>
    </location>
</feature>
<dbReference type="PANTHER" id="PTHR34404">
    <property type="entry name" value="REGULATORY PROTEIN, FMDB FAMILY"/>
    <property type="match status" value="1"/>
</dbReference>
<organism evidence="3 4">
    <name type="scientific">Methylococcus capsulatus</name>
    <dbReference type="NCBI Taxonomy" id="414"/>
    <lineage>
        <taxon>Bacteria</taxon>
        <taxon>Pseudomonadati</taxon>
        <taxon>Pseudomonadota</taxon>
        <taxon>Gammaproteobacteria</taxon>
        <taxon>Methylococcales</taxon>
        <taxon>Methylococcaceae</taxon>
        <taxon>Methylococcus</taxon>
    </lineage>
</organism>
<dbReference type="EMBL" id="OX458332">
    <property type="protein sequence ID" value="CAI8870169.1"/>
    <property type="molecule type" value="Genomic_DNA"/>
</dbReference>
<dbReference type="InterPro" id="IPR013429">
    <property type="entry name" value="Regulatory_FmdB_Zinc_ribbon"/>
</dbReference>
<dbReference type="SMART" id="SM00834">
    <property type="entry name" value="CxxC_CXXC_SSSS"/>
    <property type="match status" value="1"/>
</dbReference>
<gene>
    <name evidence="3" type="ORF">MCNOR_2856</name>
</gene>
<protein>
    <submittedName>
        <fullName evidence="3">CxxC_CXXC_SSSS domain-containing protein</fullName>
    </submittedName>
</protein>